<dbReference type="RefSeq" id="WP_287273085.1">
    <property type="nucleotide sequence ID" value="NZ_JAMYMY010000023.1"/>
</dbReference>
<evidence type="ECO:0000313" key="2">
    <source>
        <dbReference type="Proteomes" id="UP001464387"/>
    </source>
</evidence>
<dbReference type="EMBL" id="JAMYPJ010000020">
    <property type="protein sequence ID" value="MER8934412.1"/>
    <property type="molecule type" value="Genomic_DNA"/>
</dbReference>
<name>A0ABV1YHG8_9HYPH</name>
<proteinExistence type="predicted"/>
<protein>
    <submittedName>
        <fullName evidence="1">Uncharacterized protein</fullName>
    </submittedName>
</protein>
<gene>
    <name evidence="1" type="ORF">NKI33_15710</name>
</gene>
<evidence type="ECO:0000313" key="1">
    <source>
        <dbReference type="EMBL" id="MER8934412.1"/>
    </source>
</evidence>
<reference evidence="1 2" key="1">
    <citation type="journal article" date="2024" name="Proc. Natl. Acad. Sci. U.S.A.">
        <title>The evolutionary genomics of adaptation to stress in wild rhizobium bacteria.</title>
        <authorList>
            <person name="Kehlet-Delgado H."/>
            <person name="Montoya A.P."/>
            <person name="Jensen K.T."/>
            <person name="Wendlandt C.E."/>
            <person name="Dexheimer C."/>
            <person name="Roberts M."/>
            <person name="Torres Martinez L."/>
            <person name="Friesen M.L."/>
            <person name="Griffitts J.S."/>
            <person name="Porter S.S."/>
        </authorList>
    </citation>
    <scope>NUCLEOTIDE SEQUENCE [LARGE SCALE GENOMIC DNA]</scope>
    <source>
        <strain evidence="1 2">M0729</strain>
    </source>
</reference>
<organism evidence="1 2">
    <name type="scientific">Mesorhizobium opportunistum</name>
    <dbReference type="NCBI Taxonomy" id="593909"/>
    <lineage>
        <taxon>Bacteria</taxon>
        <taxon>Pseudomonadati</taxon>
        <taxon>Pseudomonadota</taxon>
        <taxon>Alphaproteobacteria</taxon>
        <taxon>Hyphomicrobiales</taxon>
        <taxon>Phyllobacteriaceae</taxon>
        <taxon>Mesorhizobium</taxon>
    </lineage>
</organism>
<sequence length="65" mass="7103">MARNSFSYPLRLSHETKQDCLGFGAWTSVGRFLIHGDASDRSAAESDASPGFFVDNHDTEKIVVG</sequence>
<dbReference type="Proteomes" id="UP001464387">
    <property type="component" value="Unassembled WGS sequence"/>
</dbReference>
<comment type="caution">
    <text evidence="1">The sequence shown here is derived from an EMBL/GenBank/DDBJ whole genome shotgun (WGS) entry which is preliminary data.</text>
</comment>
<accession>A0ABV1YHG8</accession>
<keyword evidence="2" id="KW-1185">Reference proteome</keyword>